<accession>A0ACB5TYI1</accession>
<reference evidence="1" key="1">
    <citation type="submission" date="2023-04" db="EMBL/GenBank/DDBJ databases">
        <title>Candida boidinii NBRC 1967.</title>
        <authorList>
            <person name="Ichikawa N."/>
            <person name="Sato H."/>
            <person name="Tonouchi N."/>
        </authorList>
    </citation>
    <scope>NUCLEOTIDE SEQUENCE</scope>
    <source>
        <strain evidence="1">NBRC 1967</strain>
    </source>
</reference>
<organism evidence="1 2">
    <name type="scientific">Candida boidinii</name>
    <name type="common">Yeast</name>
    <dbReference type="NCBI Taxonomy" id="5477"/>
    <lineage>
        <taxon>Eukaryota</taxon>
        <taxon>Fungi</taxon>
        <taxon>Dikarya</taxon>
        <taxon>Ascomycota</taxon>
        <taxon>Saccharomycotina</taxon>
        <taxon>Pichiomycetes</taxon>
        <taxon>Pichiales</taxon>
        <taxon>Pichiaceae</taxon>
        <taxon>Ogataea</taxon>
        <taxon>Ogataea/Candida clade</taxon>
    </lineage>
</organism>
<proteinExistence type="predicted"/>
<evidence type="ECO:0000313" key="1">
    <source>
        <dbReference type="EMBL" id="GME97518.1"/>
    </source>
</evidence>
<evidence type="ECO:0000313" key="2">
    <source>
        <dbReference type="Proteomes" id="UP001165101"/>
    </source>
</evidence>
<sequence>MITCSYVGYSRVSDNRHFVQDIVAGSFVGIFFGILFYSLYFPFPFCVYNLGRAYLPRRFGVGHLFCCVGGFWKLPEGPTTKKKFFHERCCGDDDGDGCGGGACDHTNCEGNSKCEYLTLPKLGNIIKDTLSIPSTIKNKKVQKVQSLKNLAHFNSLSSKHNDEKGFNASIRFGTSYEV</sequence>
<dbReference type="EMBL" id="BSXV01003088">
    <property type="protein sequence ID" value="GME97518.1"/>
    <property type="molecule type" value="Genomic_DNA"/>
</dbReference>
<gene>
    <name evidence="1" type="ORF">Cboi01_000463600</name>
</gene>
<comment type="caution">
    <text evidence="1">The sequence shown here is derived from an EMBL/GenBank/DDBJ whole genome shotgun (WGS) entry which is preliminary data.</text>
</comment>
<keyword evidence="2" id="KW-1185">Reference proteome</keyword>
<protein>
    <submittedName>
        <fullName evidence="1">Unnamed protein product</fullName>
    </submittedName>
</protein>
<dbReference type="Proteomes" id="UP001165101">
    <property type="component" value="Unassembled WGS sequence"/>
</dbReference>
<name>A0ACB5TYI1_CANBO</name>